<reference evidence="2 3" key="1">
    <citation type="submission" date="2020-07" db="EMBL/GenBank/DDBJ databases">
        <title>Sequencing the genomes of 1000 actinobacteria strains.</title>
        <authorList>
            <person name="Klenk H.-P."/>
        </authorList>
    </citation>
    <scope>NUCLEOTIDE SEQUENCE [LARGE SCALE GENOMIC DNA]</scope>
    <source>
        <strain evidence="2 3">DSM 18965</strain>
    </source>
</reference>
<evidence type="ECO:0000313" key="2">
    <source>
        <dbReference type="EMBL" id="NYD55817.1"/>
    </source>
</evidence>
<dbReference type="RefSeq" id="WP_179613788.1">
    <property type="nucleotide sequence ID" value="NZ_CP059163.1"/>
</dbReference>
<evidence type="ECO:0000313" key="3">
    <source>
        <dbReference type="Proteomes" id="UP000516957"/>
    </source>
</evidence>
<evidence type="ECO:0000256" key="1">
    <source>
        <dbReference type="SAM" id="MobiDB-lite"/>
    </source>
</evidence>
<comment type="caution">
    <text evidence="2">The sequence shown here is derived from an EMBL/GenBank/DDBJ whole genome shotgun (WGS) entry which is preliminary data.</text>
</comment>
<organism evidence="2 3">
    <name type="scientific">Nocardioides marinisabuli</name>
    <dbReference type="NCBI Taxonomy" id="419476"/>
    <lineage>
        <taxon>Bacteria</taxon>
        <taxon>Bacillati</taxon>
        <taxon>Actinomycetota</taxon>
        <taxon>Actinomycetes</taxon>
        <taxon>Propionibacteriales</taxon>
        <taxon>Nocardioidaceae</taxon>
        <taxon>Nocardioides</taxon>
    </lineage>
</organism>
<keyword evidence="3" id="KW-1185">Reference proteome</keyword>
<feature type="region of interest" description="Disordered" evidence="1">
    <location>
        <begin position="46"/>
        <end position="66"/>
    </location>
</feature>
<proteinExistence type="predicted"/>
<name>A0A7Y9EXM3_9ACTN</name>
<protein>
    <submittedName>
        <fullName evidence="2">Uncharacterized protein</fullName>
    </submittedName>
</protein>
<dbReference type="PANTHER" id="PTHR34724">
    <property type="entry name" value="OS12G0596101 PROTEIN"/>
    <property type="match status" value="1"/>
</dbReference>
<gene>
    <name evidence="2" type="ORF">BKA08_000055</name>
</gene>
<dbReference type="AlphaFoldDB" id="A0A7Y9EXM3"/>
<accession>A0A7Y9EXM3</accession>
<dbReference type="Proteomes" id="UP000516957">
    <property type="component" value="Unassembled WGS sequence"/>
</dbReference>
<dbReference type="EMBL" id="JACCBE010000001">
    <property type="protein sequence ID" value="NYD55817.1"/>
    <property type="molecule type" value="Genomic_DNA"/>
</dbReference>
<dbReference type="PANTHER" id="PTHR34724:SF2">
    <property type="entry name" value="OS12G0596101 PROTEIN"/>
    <property type="match status" value="1"/>
</dbReference>
<sequence length="66" mass="6975">MCRPTTCKTCKKTTWAGCGNHVAQVKASVPAGQWCPGHSKAELQQAQADAKASGSQGGWFSRLLGR</sequence>